<dbReference type="EMBL" id="CP001631">
    <property type="protein sequence ID" value="ACU53437.1"/>
    <property type="molecule type" value="Genomic_DNA"/>
</dbReference>
<dbReference type="AlphaFoldDB" id="C7M343"/>
<dbReference type="Proteomes" id="UP000000771">
    <property type="component" value="Chromosome"/>
</dbReference>
<dbReference type="KEGG" id="afo:Afer_0470"/>
<proteinExistence type="inferred from homology"/>
<dbReference type="NCBIfam" id="TIGR02734">
    <property type="entry name" value="crtI_fam"/>
    <property type="match status" value="1"/>
</dbReference>
<dbReference type="GO" id="GO:0016491">
    <property type="term" value="F:oxidoreductase activity"/>
    <property type="evidence" value="ECO:0007669"/>
    <property type="project" value="UniProtKB-KW"/>
</dbReference>
<evidence type="ECO:0000256" key="3">
    <source>
        <dbReference type="ARBA" id="ARBA00023002"/>
    </source>
</evidence>
<keyword evidence="7" id="KW-1185">Reference proteome</keyword>
<reference evidence="6 7" key="1">
    <citation type="journal article" date="2009" name="Stand. Genomic Sci.">
        <title>Complete genome sequence of Acidimicrobium ferrooxidans type strain (ICP).</title>
        <authorList>
            <person name="Clum A."/>
            <person name="Nolan M."/>
            <person name="Lang E."/>
            <person name="Glavina Del Rio T."/>
            <person name="Tice H."/>
            <person name="Copeland A."/>
            <person name="Cheng J.F."/>
            <person name="Lucas S."/>
            <person name="Chen F."/>
            <person name="Bruce D."/>
            <person name="Goodwin L."/>
            <person name="Pitluck S."/>
            <person name="Ivanova N."/>
            <person name="Mavrommatis K."/>
            <person name="Mikhailova N."/>
            <person name="Pati A."/>
            <person name="Chen A."/>
            <person name="Palaniappan K."/>
            <person name="Goker M."/>
            <person name="Spring S."/>
            <person name="Land M."/>
            <person name="Hauser L."/>
            <person name="Chang Y.J."/>
            <person name="Jeffries C.C."/>
            <person name="Chain P."/>
            <person name="Bristow J."/>
            <person name="Eisen J.A."/>
            <person name="Markowitz V."/>
            <person name="Hugenholtz P."/>
            <person name="Kyrpides N.C."/>
            <person name="Klenk H.P."/>
            <person name="Lapidus A."/>
        </authorList>
    </citation>
    <scope>NUCLEOTIDE SEQUENCE [LARGE SCALE GENOMIC DNA]</scope>
    <source>
        <strain evidence="7">DSM 10331 / JCM 15462 / NBRC 103882 / ICP</strain>
    </source>
</reference>
<dbReference type="PRINTS" id="PR00419">
    <property type="entry name" value="ADXRDTASE"/>
</dbReference>
<evidence type="ECO:0000313" key="6">
    <source>
        <dbReference type="EMBL" id="ACU53437.1"/>
    </source>
</evidence>
<dbReference type="PANTHER" id="PTHR43734">
    <property type="entry name" value="PHYTOENE DESATURASE"/>
    <property type="match status" value="1"/>
</dbReference>
<dbReference type="GO" id="GO:0016117">
    <property type="term" value="P:carotenoid biosynthetic process"/>
    <property type="evidence" value="ECO:0007669"/>
    <property type="project" value="UniProtKB-KW"/>
</dbReference>
<dbReference type="Pfam" id="PF01593">
    <property type="entry name" value="Amino_oxidase"/>
    <property type="match status" value="1"/>
</dbReference>
<dbReference type="eggNOG" id="COG1233">
    <property type="taxonomic scope" value="Bacteria"/>
</dbReference>
<evidence type="ECO:0000256" key="1">
    <source>
        <dbReference type="ARBA" id="ARBA00004829"/>
    </source>
</evidence>
<evidence type="ECO:0000256" key="2">
    <source>
        <dbReference type="ARBA" id="ARBA00022746"/>
    </source>
</evidence>
<comment type="similarity">
    <text evidence="4">Belongs to the carotenoid/retinoid oxidoreductase family.</text>
</comment>
<evidence type="ECO:0000256" key="4">
    <source>
        <dbReference type="RuleBase" id="RU362075"/>
    </source>
</evidence>
<dbReference type="Gene3D" id="3.50.50.60">
    <property type="entry name" value="FAD/NAD(P)-binding domain"/>
    <property type="match status" value="2"/>
</dbReference>
<dbReference type="OrthoDB" id="9774675at2"/>
<gene>
    <name evidence="6" type="ordered locus">Afer_0470</name>
</gene>
<dbReference type="InterPro" id="IPR036188">
    <property type="entry name" value="FAD/NAD-bd_sf"/>
</dbReference>
<evidence type="ECO:0000313" key="7">
    <source>
        <dbReference type="Proteomes" id="UP000000771"/>
    </source>
</evidence>
<dbReference type="PANTHER" id="PTHR43734:SF1">
    <property type="entry name" value="PHYTOENE DESATURASE"/>
    <property type="match status" value="1"/>
</dbReference>
<sequence length="496" mass="54146">MARIIVVGAGFAGLSAASRLAAAGHRVTILERRSRPGGRADAVRIDGATLDLGPVVLTMVGTLRSIWRAAGRNLDDYLDLIPVEPGYRLAFADSTGPDGAGVLRTWSDRERMAEEVRAFAGTRALDEWQRWARWLEELAGTELPTFIEADVASVDRLLTRAPALWRLWRLGAFGRLDARAARVLSDPRLRRAVTFQALYAGVSPQRALGLFGVIAYMDVVLGVVFPRGGMAALGEALGRLCEDLGAELHLDEPVTHYERTGSRISAVTTPQGRYPADVVVTTEDPLGLGRRLGLGYAKRRWRLAPSALVVVRYEDAPLPADLEHHNVFFGQAWEEAFDDLIETRRLMRDPSTLVSLPQRTDPTIAPRGRVVYALEPVPNLNGQLRWPEDAAAARERLEERLGTFGLARRSDPISEIVLDPEAWAAQGMDAGTPFSFAHTFWQSGPFRAPMAPREFDNLVLAGSGTHPGVGVPLALTSGQLAAARVLADHPGSMVRR</sequence>
<organism evidence="6 7">
    <name type="scientific">Acidimicrobium ferrooxidans (strain DSM 10331 / JCM 15462 / NBRC 103882 / ICP)</name>
    <dbReference type="NCBI Taxonomy" id="525909"/>
    <lineage>
        <taxon>Bacteria</taxon>
        <taxon>Bacillati</taxon>
        <taxon>Actinomycetota</taxon>
        <taxon>Acidimicrobiia</taxon>
        <taxon>Acidimicrobiales</taxon>
        <taxon>Acidimicrobiaceae</taxon>
        <taxon>Acidimicrobium</taxon>
    </lineage>
</organism>
<dbReference type="STRING" id="525909.Afer_0470"/>
<accession>C7M343</accession>
<dbReference type="InterPro" id="IPR002937">
    <property type="entry name" value="Amino_oxidase"/>
</dbReference>
<dbReference type="RefSeq" id="WP_015797936.1">
    <property type="nucleotide sequence ID" value="NC_013124.1"/>
</dbReference>
<evidence type="ECO:0000259" key="5">
    <source>
        <dbReference type="Pfam" id="PF01593"/>
    </source>
</evidence>
<comment type="pathway">
    <text evidence="1 4">Carotenoid biosynthesis.</text>
</comment>
<keyword evidence="3 4" id="KW-0560">Oxidoreductase</keyword>
<name>C7M343_ACIFD</name>
<feature type="domain" description="Amine oxidase" evidence="5">
    <location>
        <begin position="11"/>
        <end position="486"/>
    </location>
</feature>
<dbReference type="InterPro" id="IPR014105">
    <property type="entry name" value="Carotenoid/retinoid_OxRdtase"/>
</dbReference>
<dbReference type="SUPFAM" id="SSF51905">
    <property type="entry name" value="FAD/NAD(P)-binding domain"/>
    <property type="match status" value="1"/>
</dbReference>
<dbReference type="HOGENOM" id="CLU_019722_2_1_11"/>
<protein>
    <submittedName>
        <fullName evidence="6">Phytoene desaturase</fullName>
    </submittedName>
</protein>
<keyword evidence="2 4" id="KW-0125">Carotenoid biosynthesis</keyword>